<organism evidence="1 2">
    <name type="scientific">Hassallia byssoidea VB512170</name>
    <dbReference type="NCBI Taxonomy" id="1304833"/>
    <lineage>
        <taxon>Bacteria</taxon>
        <taxon>Bacillati</taxon>
        <taxon>Cyanobacteriota</taxon>
        <taxon>Cyanophyceae</taxon>
        <taxon>Nostocales</taxon>
        <taxon>Tolypothrichaceae</taxon>
        <taxon>Hassallia</taxon>
    </lineage>
</organism>
<sequence>MIVKRLKELLLAVALLPIIVQPALAHVVWFEPENDGYKLVFGHPESGPDPTIDVSRFRLATGYDINKLTVPLTISIQDKIKVVPQSDIAALTAYFDNNGFRLRNPDNTTSRITQAEAEAINYLNVTNSVKYTKALYDWSSAISQPFGLPLEIQPLKNPFEVAVGEILPIQVLYQGNLITDALVEYQGTELALNASGIGYDVLIGDSGLQPIEASFNSTAETNLIVNYATTLTAQRRTERVPEPSAVLGLSLLVTLGLASGQSKKFKDRRLEAIAISKKSLNL</sequence>
<keyword evidence="2" id="KW-1185">Reference proteome</keyword>
<dbReference type="EMBL" id="JTCM02000020">
    <property type="protein sequence ID" value="NEU73257.1"/>
    <property type="molecule type" value="Genomic_DNA"/>
</dbReference>
<proteinExistence type="predicted"/>
<dbReference type="Proteomes" id="UP000031549">
    <property type="component" value="Unassembled WGS sequence"/>
</dbReference>
<dbReference type="Pfam" id="PF10670">
    <property type="entry name" value="DUF4198"/>
    <property type="match status" value="1"/>
</dbReference>
<gene>
    <name evidence="1" type="ORF">PI95_011950</name>
</gene>
<reference evidence="1 2" key="1">
    <citation type="journal article" date="2015" name="Genome Announc.">
        <title>Draft Genome Sequence of Cyanobacterium Hassallia byssoidea Strain VB512170, Isolated from Monuments in India.</title>
        <authorList>
            <person name="Singh D."/>
            <person name="Chandrababunaidu M.M."/>
            <person name="Panda A."/>
            <person name="Sen D."/>
            <person name="Bhattacharyya S."/>
            <person name="Adhikary S.P."/>
            <person name="Tripathy S."/>
        </authorList>
    </citation>
    <scope>NUCLEOTIDE SEQUENCE [LARGE SCALE GENOMIC DNA]</scope>
    <source>
        <strain evidence="1 2">VB512170</strain>
    </source>
</reference>
<evidence type="ECO:0000313" key="1">
    <source>
        <dbReference type="EMBL" id="NEU73257.1"/>
    </source>
</evidence>
<evidence type="ECO:0000313" key="2">
    <source>
        <dbReference type="Proteomes" id="UP000031549"/>
    </source>
</evidence>
<comment type="caution">
    <text evidence="1">The sequence shown here is derived from an EMBL/GenBank/DDBJ whole genome shotgun (WGS) entry which is preliminary data.</text>
</comment>
<accession>A0A846H6H9</accession>
<dbReference type="AlphaFoldDB" id="A0A846H6H9"/>
<name>A0A846H6H9_9CYAN</name>
<dbReference type="RefSeq" id="WP_039744015.1">
    <property type="nucleotide sequence ID" value="NZ_JTCM02000020.1"/>
</dbReference>
<dbReference type="InterPro" id="IPR019613">
    <property type="entry name" value="DUF4198"/>
</dbReference>
<protein>
    <submittedName>
        <fullName evidence="1">DUF4198 domain-containing protein</fullName>
    </submittedName>
</protein>